<feature type="compositionally biased region" description="Polar residues" evidence="1">
    <location>
        <begin position="394"/>
        <end position="405"/>
    </location>
</feature>
<evidence type="ECO:0000256" key="1">
    <source>
        <dbReference type="SAM" id="MobiDB-lite"/>
    </source>
</evidence>
<dbReference type="VEuPathDB" id="FungiDB:SeMB42_g07697"/>
<name>A0A507BP91_9FUNG</name>
<sequence length="623" mass="67461">MCKEAAHDKLHKSNGKMAGKDEESLSANHDNQTMSTSATHTTRDKRKRSEVSHSPDHPHGLVYPILNICCIHSQQLQYFVVAKLGRKYRSLLTLRPYSDAVVRSTPFHGGIALEALQHHKLHKSNGKMAGKDEESLSANHDNQTMSTSATHTTRDKRKRPEVSHSPDHPHESITTPSMMSAAARDEFELKSPSRKKAITAAVASASVEIERKRKHNITDDVDKEMSSVEGSEQDRAPSATKQTLAVPMPLNGSPTTDSMPKKVFGSTSLKSTGFGDLAGAKSSFSDVLAKPSLAPVPVRNISPSSLATNDTTRTDTLSTSPARVQMERLEVSSQFSPSRNTHASSLFSSNSTTSTNICSITTPSSSDVRRSGEPIKDSSKSIDDGKKEDEGTSAVCSGSSPTSKSEAIDASQTDDEKKAPMSVSSTPKLGFSVHLYSVEVTTAAAATPSSATKAAAALFGGGSSSRKRDEDDEEGGQEDEGLAEPEETPIEVDPNAPAATLTPVQVETGEEDEVTVFSAKGKLFNFDKEKNDWNERGAGALHLNQSKNDNHMARLVMRGDKTLRLMLNIRVVRGVSCKRPGDKFVEFVGVEDADRKSVTRFLIKMTKENATHFERVLNDKAEK</sequence>
<feature type="compositionally biased region" description="Polar residues" evidence="1">
    <location>
        <begin position="25"/>
        <end position="40"/>
    </location>
</feature>
<feature type="compositionally biased region" description="Polar residues" evidence="1">
    <location>
        <begin position="136"/>
        <end position="151"/>
    </location>
</feature>
<feature type="domain" description="RanBD1" evidence="2">
    <location>
        <begin position="491"/>
        <end position="578"/>
    </location>
</feature>
<feature type="compositionally biased region" description="Acidic residues" evidence="1">
    <location>
        <begin position="470"/>
        <end position="490"/>
    </location>
</feature>
<dbReference type="AlphaFoldDB" id="A0A507BP91"/>
<protein>
    <recommendedName>
        <fullName evidence="2">RanBD1 domain-containing protein</fullName>
    </recommendedName>
</protein>
<keyword evidence="4" id="KW-1185">Reference proteome</keyword>
<dbReference type="InterPro" id="IPR011993">
    <property type="entry name" value="PH-like_dom_sf"/>
</dbReference>
<feature type="region of interest" description="Disordered" evidence="1">
    <location>
        <begin position="457"/>
        <end position="497"/>
    </location>
</feature>
<feature type="compositionally biased region" description="Basic and acidic residues" evidence="1">
    <location>
        <begin position="367"/>
        <end position="390"/>
    </location>
</feature>
<dbReference type="InterPro" id="IPR000156">
    <property type="entry name" value="Ran_bind_dom"/>
</dbReference>
<feature type="compositionally biased region" description="Basic and acidic residues" evidence="1">
    <location>
        <begin position="158"/>
        <end position="171"/>
    </location>
</feature>
<feature type="region of interest" description="Disordered" evidence="1">
    <location>
        <begin position="123"/>
        <end position="178"/>
    </location>
</feature>
<dbReference type="Pfam" id="PF00638">
    <property type="entry name" value="Ran_BP1"/>
    <property type="match status" value="1"/>
</dbReference>
<dbReference type="SMART" id="SM00160">
    <property type="entry name" value="RanBD"/>
    <property type="match status" value="1"/>
</dbReference>
<reference evidence="3 4" key="1">
    <citation type="journal article" date="2019" name="Sci. Rep.">
        <title>Comparative genomics of chytrid fungi reveal insights into the obligate biotrophic and pathogenic lifestyle of Synchytrium endobioticum.</title>
        <authorList>
            <person name="van de Vossenberg B.T.L.H."/>
            <person name="Warris S."/>
            <person name="Nguyen H.D.T."/>
            <person name="van Gent-Pelzer M.P.E."/>
            <person name="Joly D.L."/>
            <person name="van de Geest H.C."/>
            <person name="Bonants P.J.M."/>
            <person name="Smith D.S."/>
            <person name="Levesque C.A."/>
            <person name="van der Lee T.A.J."/>
        </authorList>
    </citation>
    <scope>NUCLEOTIDE SEQUENCE [LARGE SCALE GENOMIC DNA]</scope>
    <source>
        <strain evidence="3 4">MB42</strain>
    </source>
</reference>
<accession>A0A507BP91</accession>
<dbReference type="PROSITE" id="PS50196">
    <property type="entry name" value="RANBD1"/>
    <property type="match status" value="1"/>
</dbReference>
<feature type="region of interest" description="Disordered" evidence="1">
    <location>
        <begin position="299"/>
        <end position="426"/>
    </location>
</feature>
<dbReference type="EMBL" id="QEAN01000596">
    <property type="protein sequence ID" value="TPX31820.1"/>
    <property type="molecule type" value="Genomic_DNA"/>
</dbReference>
<evidence type="ECO:0000313" key="4">
    <source>
        <dbReference type="Proteomes" id="UP000317494"/>
    </source>
</evidence>
<dbReference type="PANTHER" id="PTHR23138">
    <property type="entry name" value="RAN BINDING PROTEIN"/>
    <property type="match status" value="1"/>
</dbReference>
<dbReference type="InterPro" id="IPR045255">
    <property type="entry name" value="RanBP1-like"/>
</dbReference>
<comment type="caution">
    <text evidence="3">The sequence shown here is derived from an EMBL/GenBank/DDBJ whole genome shotgun (WGS) entry which is preliminary data.</text>
</comment>
<dbReference type="Proteomes" id="UP000317494">
    <property type="component" value="Unassembled WGS sequence"/>
</dbReference>
<feature type="compositionally biased region" description="Low complexity" evidence="1">
    <location>
        <begin position="344"/>
        <end position="366"/>
    </location>
</feature>
<feature type="region of interest" description="Disordered" evidence="1">
    <location>
        <begin position="1"/>
        <end position="58"/>
    </location>
</feature>
<feature type="compositionally biased region" description="Polar residues" evidence="1">
    <location>
        <begin position="331"/>
        <end position="343"/>
    </location>
</feature>
<dbReference type="Gene3D" id="2.30.29.30">
    <property type="entry name" value="Pleckstrin-homology domain (PH domain)/Phosphotyrosine-binding domain (PTB)"/>
    <property type="match status" value="1"/>
</dbReference>
<evidence type="ECO:0000259" key="2">
    <source>
        <dbReference type="PROSITE" id="PS50196"/>
    </source>
</evidence>
<proteinExistence type="predicted"/>
<organism evidence="3 4">
    <name type="scientific">Synchytrium endobioticum</name>
    <dbReference type="NCBI Taxonomy" id="286115"/>
    <lineage>
        <taxon>Eukaryota</taxon>
        <taxon>Fungi</taxon>
        <taxon>Fungi incertae sedis</taxon>
        <taxon>Chytridiomycota</taxon>
        <taxon>Chytridiomycota incertae sedis</taxon>
        <taxon>Chytridiomycetes</taxon>
        <taxon>Synchytriales</taxon>
        <taxon>Synchytriaceae</taxon>
        <taxon>Synchytrium</taxon>
    </lineage>
</organism>
<feature type="compositionally biased region" description="Low complexity" evidence="1">
    <location>
        <begin position="305"/>
        <end position="320"/>
    </location>
</feature>
<gene>
    <name evidence="3" type="ORF">SeMB42_g07697</name>
</gene>
<evidence type="ECO:0000313" key="3">
    <source>
        <dbReference type="EMBL" id="TPX31820.1"/>
    </source>
</evidence>
<dbReference type="STRING" id="286115.A0A507BP91"/>
<dbReference type="SUPFAM" id="SSF50729">
    <property type="entry name" value="PH domain-like"/>
    <property type="match status" value="1"/>
</dbReference>
<feature type="compositionally biased region" description="Basic and acidic residues" evidence="1">
    <location>
        <begin position="47"/>
        <end position="58"/>
    </location>
</feature>